<gene>
    <name evidence="1" type="ORF">L3X38_019538</name>
</gene>
<protein>
    <submittedName>
        <fullName evidence="1">Uncharacterized protein</fullName>
    </submittedName>
</protein>
<dbReference type="Proteomes" id="UP001054821">
    <property type="component" value="Chromosome 3"/>
</dbReference>
<proteinExistence type="predicted"/>
<accession>A0AAD4WCS3</accession>
<dbReference type="AlphaFoldDB" id="A0AAD4WCS3"/>
<organism evidence="1 2">
    <name type="scientific">Prunus dulcis</name>
    <name type="common">Almond</name>
    <name type="synonym">Amygdalus dulcis</name>
    <dbReference type="NCBI Taxonomy" id="3755"/>
    <lineage>
        <taxon>Eukaryota</taxon>
        <taxon>Viridiplantae</taxon>
        <taxon>Streptophyta</taxon>
        <taxon>Embryophyta</taxon>
        <taxon>Tracheophyta</taxon>
        <taxon>Spermatophyta</taxon>
        <taxon>Magnoliopsida</taxon>
        <taxon>eudicotyledons</taxon>
        <taxon>Gunneridae</taxon>
        <taxon>Pentapetalae</taxon>
        <taxon>rosids</taxon>
        <taxon>fabids</taxon>
        <taxon>Rosales</taxon>
        <taxon>Rosaceae</taxon>
        <taxon>Amygdaloideae</taxon>
        <taxon>Amygdaleae</taxon>
        <taxon>Prunus</taxon>
    </lineage>
</organism>
<evidence type="ECO:0000313" key="1">
    <source>
        <dbReference type="EMBL" id="KAI5340264.1"/>
    </source>
</evidence>
<evidence type="ECO:0000313" key="2">
    <source>
        <dbReference type="Proteomes" id="UP001054821"/>
    </source>
</evidence>
<dbReference type="EMBL" id="JAJFAZ020000003">
    <property type="protein sequence ID" value="KAI5340264.1"/>
    <property type="molecule type" value="Genomic_DNA"/>
</dbReference>
<reference evidence="1 2" key="1">
    <citation type="journal article" date="2022" name="G3 (Bethesda)">
        <title>Whole-genome sequence and methylome profiling of the almond [Prunus dulcis (Mill.) D.A. Webb] cultivar 'Nonpareil'.</title>
        <authorList>
            <person name="D'Amico-Willman K.M."/>
            <person name="Ouma W.Z."/>
            <person name="Meulia T."/>
            <person name="Sideli G.M."/>
            <person name="Gradziel T.M."/>
            <person name="Fresnedo-Ramirez J."/>
        </authorList>
    </citation>
    <scope>NUCLEOTIDE SEQUENCE [LARGE SCALE GENOMIC DNA]</scope>
    <source>
        <strain evidence="1">Clone GOH B32 T37-40</strain>
    </source>
</reference>
<name>A0AAD4WCS3_PRUDU</name>
<keyword evidence="2" id="KW-1185">Reference proteome</keyword>
<comment type="caution">
    <text evidence="1">The sequence shown here is derived from an EMBL/GenBank/DDBJ whole genome shotgun (WGS) entry which is preliminary data.</text>
</comment>
<sequence>MTWVESPSSARPGEMAMLGARAMPGRVTRSAEAVVVWQPSEEVLAEDKLVNGCCAACNSRMRGSLMVEEKLVAAGMLAAAEER</sequence>